<reference evidence="1 2" key="1">
    <citation type="submission" date="2019-08" db="EMBL/GenBank/DDBJ databases">
        <authorList>
            <person name="Vazquez-Campos X."/>
        </authorList>
    </citation>
    <scope>NUCLEOTIDE SEQUENCE [LARGE SCALE GENOMIC DNA]</scope>
    <source>
        <strain evidence="1">LFW-283_2</strain>
    </source>
</reference>
<evidence type="ECO:0000313" key="2">
    <source>
        <dbReference type="Proteomes" id="UP000789941"/>
    </source>
</evidence>
<dbReference type="AlphaFoldDB" id="A0A5E4LQW0"/>
<sequence>MNGAKMPEKISPEVKKLWIKIRSAWSFRQAAFSNTLTLLSPKESNLLYDVVKLTLFKNSIGAIIKEHPELREILKNDEDRACMYAIYDTLSWKLNRREDPPKDMKLEVNTKSRIGRTYKF</sequence>
<name>A0A5E4LQW0_9ARCH</name>
<dbReference type="Proteomes" id="UP000789941">
    <property type="component" value="Unassembled WGS sequence"/>
</dbReference>
<protein>
    <submittedName>
        <fullName evidence="1">Uncharacterized protein</fullName>
    </submittedName>
</protein>
<accession>A0A5E4LQW0</accession>
<dbReference type="EMBL" id="CABMJJ010000001">
    <property type="protein sequence ID" value="VVC02452.1"/>
    <property type="molecule type" value="Genomic_DNA"/>
</dbReference>
<organism evidence="1 2">
    <name type="scientific">Candidatus Bilamarchaeum dharawalense</name>
    <dbReference type="NCBI Taxonomy" id="2885759"/>
    <lineage>
        <taxon>Archaea</taxon>
        <taxon>Candidatus Micrarchaeota</taxon>
        <taxon>Candidatus Micrarchaeia</taxon>
        <taxon>Candidatus Anstonellales</taxon>
        <taxon>Candidatus Bilamarchaeaceae</taxon>
        <taxon>Candidatus Bilamarchaeum</taxon>
    </lineage>
</organism>
<gene>
    <name evidence="1" type="ORF">LFW2832_00005</name>
</gene>
<proteinExistence type="predicted"/>
<evidence type="ECO:0000313" key="1">
    <source>
        <dbReference type="EMBL" id="VVC02452.1"/>
    </source>
</evidence>
<comment type="caution">
    <text evidence="1">The sequence shown here is derived from an EMBL/GenBank/DDBJ whole genome shotgun (WGS) entry which is preliminary data.</text>
</comment>